<name>A0A261SE76_9BORD</name>
<dbReference type="InterPro" id="IPR002692">
    <property type="entry name" value="S45"/>
</dbReference>
<protein>
    <recommendedName>
        <fullName evidence="7">Acylase</fullName>
    </recommendedName>
</protein>
<dbReference type="InterPro" id="IPR029055">
    <property type="entry name" value="Ntn_hydrolases_N"/>
</dbReference>
<evidence type="ECO:0000256" key="1">
    <source>
        <dbReference type="ARBA" id="ARBA00006586"/>
    </source>
</evidence>
<comment type="similarity">
    <text evidence="1">Belongs to the peptidase S45 family.</text>
</comment>
<keyword evidence="4" id="KW-0865">Zymogen</keyword>
<evidence type="ECO:0000313" key="6">
    <source>
        <dbReference type="Proteomes" id="UP000216020"/>
    </source>
</evidence>
<keyword evidence="2" id="KW-0732">Signal</keyword>
<dbReference type="Pfam" id="PF01804">
    <property type="entry name" value="Penicil_amidase"/>
    <property type="match status" value="1"/>
</dbReference>
<dbReference type="InterPro" id="IPR043146">
    <property type="entry name" value="Penicillin_amidase_N_B-knob"/>
</dbReference>
<comment type="caution">
    <text evidence="5">The sequence shown here is derived from an EMBL/GenBank/DDBJ whole genome shotgun (WGS) entry which is preliminary data.</text>
</comment>
<dbReference type="Gene3D" id="2.30.120.10">
    <property type="match status" value="1"/>
</dbReference>
<evidence type="ECO:0000256" key="2">
    <source>
        <dbReference type="ARBA" id="ARBA00022729"/>
    </source>
</evidence>
<sequence length="856" mass="92080">MEVESFHFQEVGWEKQVGVRNGGAGSVVTRRYAAAATVFIAGMVGAGQTAAASATQPIDAQAVEIARTSDGIPHIKAADWRGLGYGYGYVQAEDNLCTLAEAFVTYRGERSRYFGADGKAAWHSTMGEPNNLDSDFFFRLLQTPARLQAYAAAQPADLRDLIDGYARGYDAYLAERSTDRTHAACANQAWVRPIDATDVYRRLYAANLAGGYMAFIKGIAAGVPVTGSSSDNARGARTDARAARGLARADGIDDAWFQAGRHAGIGSNGIALGSEATGVAHGLLLGNPHWFWTGPDRFYQAQLTIPGQIDVGGVSFLGVPVIMIGFNNAVAWTHTVSAARRFGLYELRRPAGDPGHYLVDGQRIALDEITLTVPVRQPDGSMGQVARTFQQTRLGPVVDLSTLSPALASTPERVFVIRDVNADNYRIFQNFLAWGRAGSLDEFVDLQKKYAAMPWVNTLAVGRKDGRAWYADIGAVPNVPDTLAAGCTTPLGQAVTRKMPGVPVLDGSRSACDWANDPHAAQAGALPAEKMPGLWRRDYVANMNNSHWLPNPQALLEGYPSVLGTERKALTLRQRQGFRLIDQAMRAPHGEGMRNVSPAALRDLALSSDAMSALLFRAQAVQGICQRSSVRVAGDPYTGKVYDPPIEVALGPACEVLRHWRGRARAGDRGPPLWDAFWNRLSRQDGATLYRRGFDPAHPLDTPADLNADSDVAAEALGAAVLALRDAGMPVDATRGDALFIDIAQTRIPLYGGCDGPGYFTSACAVWSKDAQGPGEASELQGNSYLQVVTFGSAGPRAWTMLASGESDDPANPAFGVGTLRYAQQQWTAWRFVPKEIKVDPGLRVRILHPGAMLSH</sequence>
<dbReference type="PANTHER" id="PTHR34218">
    <property type="entry name" value="PEPTIDASE S45 PENICILLIN AMIDASE"/>
    <property type="match status" value="1"/>
</dbReference>
<evidence type="ECO:0000256" key="4">
    <source>
        <dbReference type="ARBA" id="ARBA00023145"/>
    </source>
</evidence>
<dbReference type="Gene3D" id="3.60.20.10">
    <property type="entry name" value="Glutamine Phosphoribosylpyrophosphate, subunit 1, domain 1"/>
    <property type="match status" value="1"/>
</dbReference>
<dbReference type="PANTHER" id="PTHR34218:SF3">
    <property type="entry name" value="ACYL-HOMOSERINE LACTONE ACYLASE PVDQ"/>
    <property type="match status" value="1"/>
</dbReference>
<dbReference type="InterPro" id="IPR043147">
    <property type="entry name" value="Penicillin_amidase_A-knob"/>
</dbReference>
<dbReference type="EMBL" id="NEVM01000002">
    <property type="protein sequence ID" value="OZI35100.1"/>
    <property type="molecule type" value="Genomic_DNA"/>
</dbReference>
<dbReference type="InterPro" id="IPR023343">
    <property type="entry name" value="Penicillin_amidase_dom1"/>
</dbReference>
<dbReference type="SUPFAM" id="SSF56235">
    <property type="entry name" value="N-terminal nucleophile aminohydrolases (Ntn hydrolases)"/>
    <property type="match status" value="1"/>
</dbReference>
<gene>
    <name evidence="5" type="ORF">CAL29_14820</name>
</gene>
<accession>A0A261SE76</accession>
<proteinExistence type="inferred from homology"/>
<organism evidence="5 6">
    <name type="scientific">Bordetella genomosp. 10</name>
    <dbReference type="NCBI Taxonomy" id="1416804"/>
    <lineage>
        <taxon>Bacteria</taxon>
        <taxon>Pseudomonadati</taxon>
        <taxon>Pseudomonadota</taxon>
        <taxon>Betaproteobacteria</taxon>
        <taxon>Burkholderiales</taxon>
        <taxon>Alcaligenaceae</taxon>
        <taxon>Bordetella</taxon>
    </lineage>
</organism>
<dbReference type="AlphaFoldDB" id="A0A261SE76"/>
<dbReference type="OrthoDB" id="9760084at2"/>
<dbReference type="GO" id="GO:0017000">
    <property type="term" value="P:antibiotic biosynthetic process"/>
    <property type="evidence" value="ECO:0007669"/>
    <property type="project" value="InterPro"/>
</dbReference>
<reference evidence="6" key="1">
    <citation type="submission" date="2017-05" db="EMBL/GenBank/DDBJ databases">
        <title>Complete and WGS of Bordetella genogroups.</title>
        <authorList>
            <person name="Spilker T."/>
            <person name="Lipuma J."/>
        </authorList>
    </citation>
    <scope>NUCLEOTIDE SEQUENCE [LARGE SCALE GENOMIC DNA]</scope>
    <source>
        <strain evidence="6">AU16122</strain>
    </source>
</reference>
<dbReference type="Gene3D" id="1.10.1400.10">
    <property type="match status" value="1"/>
</dbReference>
<dbReference type="Gene3D" id="1.10.439.10">
    <property type="entry name" value="Penicillin Amidohydrolase, domain 1"/>
    <property type="match status" value="1"/>
</dbReference>
<dbReference type="GO" id="GO:0016811">
    <property type="term" value="F:hydrolase activity, acting on carbon-nitrogen (but not peptide) bonds, in linear amides"/>
    <property type="evidence" value="ECO:0007669"/>
    <property type="project" value="InterPro"/>
</dbReference>
<keyword evidence="6" id="KW-1185">Reference proteome</keyword>
<dbReference type="RefSeq" id="WP_143277669.1">
    <property type="nucleotide sequence ID" value="NZ_NEVM01000002.1"/>
</dbReference>
<evidence type="ECO:0000256" key="3">
    <source>
        <dbReference type="ARBA" id="ARBA00022801"/>
    </source>
</evidence>
<keyword evidence="3" id="KW-0378">Hydrolase</keyword>
<evidence type="ECO:0008006" key="7">
    <source>
        <dbReference type="Google" id="ProtNLM"/>
    </source>
</evidence>
<dbReference type="Proteomes" id="UP000216020">
    <property type="component" value="Unassembled WGS sequence"/>
</dbReference>
<evidence type="ECO:0000313" key="5">
    <source>
        <dbReference type="EMBL" id="OZI35100.1"/>
    </source>
</evidence>